<keyword evidence="14" id="KW-0443">Lipid metabolism</keyword>
<dbReference type="HOGENOM" id="CLU_037294_2_1_0"/>
<keyword evidence="8" id="KW-1003">Cell membrane</keyword>
<evidence type="ECO:0000256" key="13">
    <source>
        <dbReference type="ARBA" id="ARBA00022989"/>
    </source>
</evidence>
<evidence type="ECO:0000256" key="15">
    <source>
        <dbReference type="ARBA" id="ARBA00023136"/>
    </source>
</evidence>
<feature type="transmembrane region" description="Helical" evidence="19">
    <location>
        <begin position="176"/>
        <end position="194"/>
    </location>
</feature>
<evidence type="ECO:0000256" key="8">
    <source>
        <dbReference type="ARBA" id="ARBA00022475"/>
    </source>
</evidence>
<reference evidence="20 21" key="1">
    <citation type="journal article" date="2009" name="Biosci. Biotechnol. Biochem.">
        <title>WeGAS: a web-based microbial genome annotation system.</title>
        <authorList>
            <person name="Lee D."/>
            <person name="Seo H."/>
            <person name="Park C."/>
            <person name="Park K."/>
        </authorList>
    </citation>
    <scope>NUCLEOTIDE SEQUENCE [LARGE SCALE GENOMIC DNA]</scope>
    <source>
        <strain evidence="21">ATCC 49049 / DSM 4359 / NBRC 107923 / NS-E</strain>
    </source>
</reference>
<comment type="pathway">
    <text evidence="4">Lipid metabolism.</text>
</comment>
<feature type="transmembrane region" description="Helical" evidence="19">
    <location>
        <begin position="58"/>
        <end position="75"/>
    </location>
</feature>
<keyword evidence="11 18" id="KW-0812">Transmembrane</keyword>
<sequence length="275" mass="30671">MGVWVMDDLKTRVITASVVAPFVVLCFVSYESLVGLVSAIVILAGYELITLELKERDARFFYVILLAVYPVLYGVAFKEPVQPLSLVFIIGVVFSLATDKDPSQVFRTVSVFSIALVYVSFFLSFFLPIYSEFGAANALLVLTSTWVFDSFAYFTGLKFGKTRISPHYSPRKSLEGVIGGFLGVLIYTFLYRLIVSNILSVNVIDYRTFLPFASVVAVMDTFGDIFESALKRHYRVKDSGKTLPGHGGMLDRIDGLLFVTPVSYIVFKIFEGVVR</sequence>
<evidence type="ECO:0000256" key="5">
    <source>
        <dbReference type="ARBA" id="ARBA00010185"/>
    </source>
</evidence>
<evidence type="ECO:0000313" key="21">
    <source>
        <dbReference type="Proteomes" id="UP000000445"/>
    </source>
</evidence>
<dbReference type="STRING" id="309803.CTN_1194"/>
<feature type="transmembrane region" description="Helical" evidence="19">
    <location>
        <begin position="20"/>
        <end position="46"/>
    </location>
</feature>
<keyword evidence="13 19" id="KW-1133">Transmembrane helix</keyword>
<comment type="subcellular location">
    <subcellularLocation>
        <location evidence="2">Cell membrane</location>
        <topology evidence="2">Multi-pass membrane protein</topology>
    </subcellularLocation>
</comment>
<evidence type="ECO:0000256" key="11">
    <source>
        <dbReference type="ARBA" id="ARBA00022692"/>
    </source>
</evidence>
<evidence type="ECO:0000256" key="2">
    <source>
        <dbReference type="ARBA" id="ARBA00004651"/>
    </source>
</evidence>
<dbReference type="PANTHER" id="PTHR46382">
    <property type="entry name" value="PHOSPHATIDATE CYTIDYLYLTRANSFERASE"/>
    <property type="match status" value="1"/>
</dbReference>
<evidence type="ECO:0000256" key="14">
    <source>
        <dbReference type="ARBA" id="ARBA00023098"/>
    </source>
</evidence>
<keyword evidence="21" id="KW-1185">Reference proteome</keyword>
<dbReference type="AlphaFoldDB" id="B9K8T7"/>
<evidence type="ECO:0000256" key="10">
    <source>
        <dbReference type="ARBA" id="ARBA00022679"/>
    </source>
</evidence>
<comment type="pathway">
    <text evidence="3 18">Phospholipid metabolism; CDP-diacylglycerol biosynthesis; CDP-diacylglycerol from sn-glycerol 3-phosphate: step 3/3.</text>
</comment>
<evidence type="ECO:0000256" key="1">
    <source>
        <dbReference type="ARBA" id="ARBA00001698"/>
    </source>
</evidence>
<feature type="transmembrane region" description="Helical" evidence="19">
    <location>
        <begin position="109"/>
        <end position="130"/>
    </location>
</feature>
<evidence type="ECO:0000256" key="9">
    <source>
        <dbReference type="ARBA" id="ARBA00022516"/>
    </source>
</evidence>
<accession>B9K8T7</accession>
<keyword evidence="16" id="KW-0594">Phospholipid biosynthesis</keyword>
<dbReference type="EC" id="2.7.7.41" evidence="6 18"/>
<dbReference type="Proteomes" id="UP000000445">
    <property type="component" value="Chromosome"/>
</dbReference>
<dbReference type="PROSITE" id="PS01315">
    <property type="entry name" value="CDS"/>
    <property type="match status" value="1"/>
</dbReference>
<evidence type="ECO:0000256" key="4">
    <source>
        <dbReference type="ARBA" id="ARBA00005189"/>
    </source>
</evidence>
<dbReference type="GO" id="GO:0005886">
    <property type="term" value="C:plasma membrane"/>
    <property type="evidence" value="ECO:0007669"/>
    <property type="project" value="UniProtKB-SubCell"/>
</dbReference>
<dbReference type="UniPathway" id="UPA00557">
    <property type="reaction ID" value="UER00614"/>
</dbReference>
<evidence type="ECO:0000256" key="18">
    <source>
        <dbReference type="RuleBase" id="RU003938"/>
    </source>
</evidence>
<dbReference type="KEGG" id="tna:CTN_1194"/>
<dbReference type="eggNOG" id="COG0575">
    <property type="taxonomic scope" value="Bacteria"/>
</dbReference>
<keyword evidence="15 19" id="KW-0472">Membrane</keyword>
<evidence type="ECO:0000256" key="12">
    <source>
        <dbReference type="ARBA" id="ARBA00022695"/>
    </source>
</evidence>
<evidence type="ECO:0000256" key="3">
    <source>
        <dbReference type="ARBA" id="ARBA00005119"/>
    </source>
</evidence>
<dbReference type="GO" id="GO:0016024">
    <property type="term" value="P:CDP-diacylglycerol biosynthetic process"/>
    <property type="evidence" value="ECO:0007669"/>
    <property type="project" value="UniProtKB-UniPathway"/>
</dbReference>
<proteinExistence type="inferred from homology"/>
<evidence type="ECO:0000256" key="6">
    <source>
        <dbReference type="ARBA" id="ARBA00012487"/>
    </source>
</evidence>
<gene>
    <name evidence="20" type="ordered locus">CTN_1194</name>
</gene>
<dbReference type="InterPro" id="IPR000374">
    <property type="entry name" value="PC_trans"/>
</dbReference>
<protein>
    <recommendedName>
        <fullName evidence="7 18">Phosphatidate cytidylyltransferase</fullName>
        <ecNumber evidence="6 18">2.7.7.41</ecNumber>
    </recommendedName>
</protein>
<evidence type="ECO:0000256" key="19">
    <source>
        <dbReference type="SAM" id="Phobius"/>
    </source>
</evidence>
<dbReference type="GO" id="GO:0004605">
    <property type="term" value="F:phosphatidate cytidylyltransferase activity"/>
    <property type="evidence" value="ECO:0007669"/>
    <property type="project" value="UniProtKB-EC"/>
</dbReference>
<dbReference type="Pfam" id="PF01148">
    <property type="entry name" value="CTP_transf_1"/>
    <property type="match status" value="1"/>
</dbReference>
<keyword evidence="9" id="KW-0444">Lipid biosynthesis</keyword>
<name>B9K8T7_THENN</name>
<dbReference type="EMBL" id="CP000916">
    <property type="protein sequence ID" value="ACM23370.1"/>
    <property type="molecule type" value="Genomic_DNA"/>
</dbReference>
<dbReference type="PANTHER" id="PTHR46382:SF1">
    <property type="entry name" value="PHOSPHATIDATE CYTIDYLYLTRANSFERASE"/>
    <property type="match status" value="1"/>
</dbReference>
<keyword evidence="17" id="KW-1208">Phospholipid metabolism</keyword>
<comment type="similarity">
    <text evidence="5 18">Belongs to the CDS family.</text>
</comment>
<keyword evidence="12 18" id="KW-0548">Nucleotidyltransferase</keyword>
<evidence type="ECO:0000256" key="7">
    <source>
        <dbReference type="ARBA" id="ARBA00019373"/>
    </source>
</evidence>
<comment type="catalytic activity">
    <reaction evidence="1 18">
        <text>a 1,2-diacyl-sn-glycero-3-phosphate + CTP + H(+) = a CDP-1,2-diacyl-sn-glycerol + diphosphate</text>
        <dbReference type="Rhea" id="RHEA:16229"/>
        <dbReference type="ChEBI" id="CHEBI:15378"/>
        <dbReference type="ChEBI" id="CHEBI:33019"/>
        <dbReference type="ChEBI" id="CHEBI:37563"/>
        <dbReference type="ChEBI" id="CHEBI:58332"/>
        <dbReference type="ChEBI" id="CHEBI:58608"/>
        <dbReference type="EC" id="2.7.7.41"/>
    </reaction>
</comment>
<organism evidence="20 21">
    <name type="scientific">Thermotoga neapolitana (strain ATCC 49049 / DSM 4359 / NBRC 107923 / NS-E)</name>
    <dbReference type="NCBI Taxonomy" id="309803"/>
    <lineage>
        <taxon>Bacteria</taxon>
        <taxon>Thermotogati</taxon>
        <taxon>Thermotogota</taxon>
        <taxon>Thermotogae</taxon>
        <taxon>Thermotogales</taxon>
        <taxon>Thermotogaceae</taxon>
        <taxon>Thermotoga</taxon>
    </lineage>
</organism>
<feature type="transmembrane region" description="Helical" evidence="19">
    <location>
        <begin position="81"/>
        <end position="97"/>
    </location>
</feature>
<evidence type="ECO:0000313" key="20">
    <source>
        <dbReference type="EMBL" id="ACM23370.1"/>
    </source>
</evidence>
<evidence type="ECO:0000256" key="17">
    <source>
        <dbReference type="ARBA" id="ARBA00023264"/>
    </source>
</evidence>
<keyword evidence="10 18" id="KW-0808">Transferase</keyword>
<feature type="transmembrane region" description="Helical" evidence="19">
    <location>
        <begin position="136"/>
        <end position="155"/>
    </location>
</feature>
<evidence type="ECO:0000256" key="16">
    <source>
        <dbReference type="ARBA" id="ARBA00023209"/>
    </source>
</evidence>